<name>A0A0R1MBM9_9LACO</name>
<organism evidence="1 2">
    <name type="scientific">Liquorilactobacillus capillatus DSM 19910</name>
    <dbReference type="NCBI Taxonomy" id="1423731"/>
    <lineage>
        <taxon>Bacteria</taxon>
        <taxon>Bacillati</taxon>
        <taxon>Bacillota</taxon>
        <taxon>Bacilli</taxon>
        <taxon>Lactobacillales</taxon>
        <taxon>Lactobacillaceae</taxon>
        <taxon>Liquorilactobacillus</taxon>
    </lineage>
</organism>
<dbReference type="AlphaFoldDB" id="A0A0R1MBM9"/>
<accession>A0A0R1MBM9</accession>
<dbReference type="PATRIC" id="fig|1423731.3.peg.716"/>
<reference evidence="1 2" key="1">
    <citation type="journal article" date="2015" name="Genome Announc.">
        <title>Expanding the biotechnology potential of lactobacilli through comparative genomics of 213 strains and associated genera.</title>
        <authorList>
            <person name="Sun Z."/>
            <person name="Harris H.M."/>
            <person name="McCann A."/>
            <person name="Guo C."/>
            <person name="Argimon S."/>
            <person name="Zhang W."/>
            <person name="Yang X."/>
            <person name="Jeffery I.B."/>
            <person name="Cooney J.C."/>
            <person name="Kagawa T.F."/>
            <person name="Liu W."/>
            <person name="Song Y."/>
            <person name="Salvetti E."/>
            <person name="Wrobel A."/>
            <person name="Rasinkangas P."/>
            <person name="Parkhill J."/>
            <person name="Rea M.C."/>
            <person name="O'Sullivan O."/>
            <person name="Ritari J."/>
            <person name="Douillard F.P."/>
            <person name="Paul Ross R."/>
            <person name="Yang R."/>
            <person name="Briner A.E."/>
            <person name="Felis G.E."/>
            <person name="de Vos W.M."/>
            <person name="Barrangou R."/>
            <person name="Klaenhammer T.R."/>
            <person name="Caufield P.W."/>
            <person name="Cui Y."/>
            <person name="Zhang H."/>
            <person name="O'Toole P.W."/>
        </authorList>
    </citation>
    <scope>NUCLEOTIDE SEQUENCE [LARGE SCALE GENOMIC DNA]</scope>
    <source>
        <strain evidence="1 2">DSM 19910</strain>
    </source>
</reference>
<evidence type="ECO:0000313" key="2">
    <source>
        <dbReference type="Proteomes" id="UP000051621"/>
    </source>
</evidence>
<evidence type="ECO:0000313" key="1">
    <source>
        <dbReference type="EMBL" id="KRL02530.1"/>
    </source>
</evidence>
<dbReference type="RefSeq" id="WP_057742873.1">
    <property type="nucleotide sequence ID" value="NZ_AZEF01000012.1"/>
</dbReference>
<dbReference type="EMBL" id="AZEF01000012">
    <property type="protein sequence ID" value="KRL02530.1"/>
    <property type="molecule type" value="Genomic_DNA"/>
</dbReference>
<gene>
    <name evidence="1" type="ORF">FC81_GL000698</name>
</gene>
<comment type="caution">
    <text evidence="1">The sequence shown here is derived from an EMBL/GenBank/DDBJ whole genome shotgun (WGS) entry which is preliminary data.</text>
</comment>
<sequence length="157" mass="17466">MAELPSLSLEYEPSPLLGGEMYSSHNRNWSKLNNYGSSLNAWLQGVMAGYDLRFNQQIQNSPQPSEVTDARIDVHGKTYSTLKARLDEEQTETPQFLDLDKFSTDLVSLKLRDLGTNSGLNISYTKISDVTIPDVQTGYESTTVDKISIIDQGSVTI</sequence>
<dbReference type="STRING" id="1423731.FC81_GL000698"/>
<proteinExistence type="predicted"/>
<protein>
    <submittedName>
        <fullName evidence="1">Uncharacterized protein</fullName>
    </submittedName>
</protein>
<dbReference type="OrthoDB" id="2365472at2"/>
<keyword evidence="2" id="KW-1185">Reference proteome</keyword>
<dbReference type="Proteomes" id="UP000051621">
    <property type="component" value="Unassembled WGS sequence"/>
</dbReference>